<dbReference type="GO" id="GO:0005549">
    <property type="term" value="F:odorant binding"/>
    <property type="evidence" value="ECO:0007669"/>
    <property type="project" value="InterPro"/>
</dbReference>
<protein>
    <recommendedName>
        <fullName evidence="10">Odorant receptor</fullName>
    </recommendedName>
</protein>
<keyword evidence="12" id="KW-1185">Reference proteome</keyword>
<evidence type="ECO:0000313" key="12">
    <source>
        <dbReference type="Proteomes" id="UP000617340"/>
    </source>
</evidence>
<keyword evidence="5 10" id="KW-0552">Olfaction</keyword>
<dbReference type="EMBL" id="JACSDZ010000023">
    <property type="protein sequence ID" value="KAF7380598.1"/>
    <property type="molecule type" value="Genomic_DNA"/>
</dbReference>
<feature type="transmembrane region" description="Helical" evidence="10">
    <location>
        <begin position="56"/>
        <end position="78"/>
    </location>
</feature>
<evidence type="ECO:0000313" key="11">
    <source>
        <dbReference type="EMBL" id="KAF7380598.1"/>
    </source>
</evidence>
<evidence type="ECO:0000256" key="5">
    <source>
        <dbReference type="ARBA" id="ARBA00022725"/>
    </source>
</evidence>
<reference evidence="11" key="1">
    <citation type="journal article" date="2020" name="G3 (Bethesda)">
        <title>High-Quality Assemblies for Three Invasive Social Wasps from the &lt;i&gt;Vespula&lt;/i&gt; Genus.</title>
        <authorList>
            <person name="Harrop T.W.R."/>
            <person name="Guhlin J."/>
            <person name="McLaughlin G.M."/>
            <person name="Permina E."/>
            <person name="Stockwell P."/>
            <person name="Gilligan J."/>
            <person name="Le Lec M.F."/>
            <person name="Gruber M.A.M."/>
            <person name="Quinn O."/>
            <person name="Lovegrove M."/>
            <person name="Duncan E.J."/>
            <person name="Remnant E.J."/>
            <person name="Van Eeckhoven J."/>
            <person name="Graham B."/>
            <person name="Knapp R.A."/>
            <person name="Langford K.W."/>
            <person name="Kronenberg Z."/>
            <person name="Press M.O."/>
            <person name="Eacker S.M."/>
            <person name="Wilson-Rankin E.E."/>
            <person name="Purcell J."/>
            <person name="Lester P.J."/>
            <person name="Dearden P.K."/>
        </authorList>
    </citation>
    <scope>NUCLEOTIDE SEQUENCE</scope>
    <source>
        <strain evidence="11">Linc-1</strain>
    </source>
</reference>
<evidence type="ECO:0000256" key="10">
    <source>
        <dbReference type="RuleBase" id="RU351113"/>
    </source>
</evidence>
<dbReference type="PANTHER" id="PTHR21137">
    <property type="entry name" value="ODORANT RECEPTOR"/>
    <property type="match status" value="1"/>
</dbReference>
<dbReference type="GO" id="GO:0005886">
    <property type="term" value="C:plasma membrane"/>
    <property type="evidence" value="ECO:0007669"/>
    <property type="project" value="UniProtKB-SubCell"/>
</dbReference>
<dbReference type="AlphaFoldDB" id="A0A834MRT4"/>
<dbReference type="InterPro" id="IPR004117">
    <property type="entry name" value="7tm6_olfct_rcpt"/>
</dbReference>
<keyword evidence="7 10" id="KW-0472">Membrane</keyword>
<feature type="transmembrane region" description="Helical" evidence="10">
    <location>
        <begin position="201"/>
        <end position="226"/>
    </location>
</feature>
<gene>
    <name evidence="11" type="ORF">HZH68_016463</name>
</gene>
<dbReference type="GO" id="GO:0004984">
    <property type="term" value="F:olfactory receptor activity"/>
    <property type="evidence" value="ECO:0007669"/>
    <property type="project" value="InterPro"/>
</dbReference>
<feature type="transmembrane region" description="Helical" evidence="10">
    <location>
        <begin position="90"/>
        <end position="112"/>
    </location>
</feature>
<comment type="caution">
    <text evidence="10">Lacks conserved residue(s) required for the propagation of feature annotation.</text>
</comment>
<comment type="similarity">
    <text evidence="10">Belongs to the insect chemoreceptor superfamily. Heteromeric odorant receptor channel (TC 1.A.69) family.</text>
</comment>
<comment type="subcellular location">
    <subcellularLocation>
        <location evidence="1 10">Cell membrane</location>
        <topology evidence="1 10">Multi-pass membrane protein</topology>
    </subcellularLocation>
</comment>
<keyword evidence="9 10" id="KW-0807">Transducer</keyword>
<evidence type="ECO:0000256" key="9">
    <source>
        <dbReference type="ARBA" id="ARBA00023224"/>
    </source>
</evidence>
<sequence length="390" mass="46043">MDVYDTYYFVTQRLMTILGIWPYQDTKHFPRAMFTSSRQKFLYHFSGPYENSKERFVRVCLLTLFFIPLFVHQIYQLYMMDFEMNLTVRWMQLFLPGLCTIITYYTVIYNFTTVKLIYERIMNDYEQLLDDEELDIVKKYNKESKLYMLLIAIIFNIYHTLIIYPSMLSVILYVVGLSDNIQFILPIPVNYISDSRAFYGVLIYELVGLTVLTVIAFITFTTYLMLIQHACNQFSILIMKTLQPFKKKQDCIEQDFYYSGPQKEYDWIVDIINRYIKATQLTFQMSVLLENTGEAIGCCIYIITSVFLIYINFYIGQKLLDHSNATYMELCKVPFYALTIKTQKLLLFIITRSMKSAELSIGGLFVSSHEVFAALIQKAFSVATMYYNMQ</sequence>
<keyword evidence="2" id="KW-1003">Cell membrane</keyword>
<evidence type="ECO:0000256" key="3">
    <source>
        <dbReference type="ARBA" id="ARBA00022606"/>
    </source>
</evidence>
<feature type="transmembrane region" description="Helical" evidence="10">
    <location>
        <begin position="170"/>
        <end position="189"/>
    </location>
</feature>
<evidence type="ECO:0000256" key="7">
    <source>
        <dbReference type="ARBA" id="ARBA00023136"/>
    </source>
</evidence>
<evidence type="ECO:0000256" key="1">
    <source>
        <dbReference type="ARBA" id="ARBA00004651"/>
    </source>
</evidence>
<feature type="transmembrane region" description="Helical" evidence="10">
    <location>
        <begin position="294"/>
        <end position="315"/>
    </location>
</feature>
<comment type="caution">
    <text evidence="11">The sequence shown here is derived from an EMBL/GenBank/DDBJ whole genome shotgun (WGS) entry which is preliminary data.</text>
</comment>
<proteinExistence type="inferred from homology"/>
<dbReference type="PANTHER" id="PTHR21137:SF35">
    <property type="entry name" value="ODORANT RECEPTOR 19A-RELATED"/>
    <property type="match status" value="1"/>
</dbReference>
<evidence type="ECO:0000256" key="2">
    <source>
        <dbReference type="ARBA" id="ARBA00022475"/>
    </source>
</evidence>
<keyword evidence="4 10" id="KW-0812">Transmembrane</keyword>
<organism evidence="11 12">
    <name type="scientific">Vespula germanica</name>
    <name type="common">German yellow jacket</name>
    <name type="synonym">Paravespula germanica</name>
    <dbReference type="NCBI Taxonomy" id="30212"/>
    <lineage>
        <taxon>Eukaryota</taxon>
        <taxon>Metazoa</taxon>
        <taxon>Ecdysozoa</taxon>
        <taxon>Arthropoda</taxon>
        <taxon>Hexapoda</taxon>
        <taxon>Insecta</taxon>
        <taxon>Pterygota</taxon>
        <taxon>Neoptera</taxon>
        <taxon>Endopterygota</taxon>
        <taxon>Hymenoptera</taxon>
        <taxon>Apocrita</taxon>
        <taxon>Aculeata</taxon>
        <taxon>Vespoidea</taxon>
        <taxon>Vespidae</taxon>
        <taxon>Vespinae</taxon>
        <taxon>Vespula</taxon>
    </lineage>
</organism>
<accession>A0A834MRT4</accession>
<keyword evidence="6 10" id="KW-1133">Transmembrane helix</keyword>
<feature type="transmembrane region" description="Helical" evidence="10">
    <location>
        <begin position="146"/>
        <end position="164"/>
    </location>
</feature>
<dbReference type="Pfam" id="PF02949">
    <property type="entry name" value="7tm_6"/>
    <property type="match status" value="1"/>
</dbReference>
<evidence type="ECO:0000256" key="6">
    <source>
        <dbReference type="ARBA" id="ARBA00022989"/>
    </source>
</evidence>
<keyword evidence="8 10" id="KW-0675">Receptor</keyword>
<name>A0A834MRT4_VESGE</name>
<keyword evidence="3 10" id="KW-0716">Sensory transduction</keyword>
<evidence type="ECO:0000256" key="8">
    <source>
        <dbReference type="ARBA" id="ARBA00023170"/>
    </source>
</evidence>
<dbReference type="GO" id="GO:0007165">
    <property type="term" value="P:signal transduction"/>
    <property type="evidence" value="ECO:0007669"/>
    <property type="project" value="UniProtKB-KW"/>
</dbReference>
<evidence type="ECO:0000256" key="4">
    <source>
        <dbReference type="ARBA" id="ARBA00022692"/>
    </source>
</evidence>
<dbReference type="Proteomes" id="UP000617340">
    <property type="component" value="Unassembled WGS sequence"/>
</dbReference>